<dbReference type="EMBL" id="LAZR01058263">
    <property type="protein sequence ID" value="KKK70277.1"/>
    <property type="molecule type" value="Genomic_DNA"/>
</dbReference>
<sequence>ISGLKKSIFNSNDFGTIVMTGYAPAV</sequence>
<dbReference type="AlphaFoldDB" id="A0A0F8XMJ5"/>
<feature type="non-terminal residue" evidence="1">
    <location>
        <position position="1"/>
    </location>
</feature>
<gene>
    <name evidence="1" type="ORF">LCGC14_2925580</name>
</gene>
<comment type="caution">
    <text evidence="1">The sequence shown here is derived from an EMBL/GenBank/DDBJ whole genome shotgun (WGS) entry which is preliminary data.</text>
</comment>
<accession>A0A0F8XMJ5</accession>
<reference evidence="1" key="1">
    <citation type="journal article" date="2015" name="Nature">
        <title>Complex archaea that bridge the gap between prokaryotes and eukaryotes.</title>
        <authorList>
            <person name="Spang A."/>
            <person name="Saw J.H."/>
            <person name="Jorgensen S.L."/>
            <person name="Zaremba-Niedzwiedzka K."/>
            <person name="Martijn J."/>
            <person name="Lind A.E."/>
            <person name="van Eijk R."/>
            <person name="Schleper C."/>
            <person name="Guy L."/>
            <person name="Ettema T.J."/>
        </authorList>
    </citation>
    <scope>NUCLEOTIDE SEQUENCE</scope>
</reference>
<organism evidence="1">
    <name type="scientific">marine sediment metagenome</name>
    <dbReference type="NCBI Taxonomy" id="412755"/>
    <lineage>
        <taxon>unclassified sequences</taxon>
        <taxon>metagenomes</taxon>
        <taxon>ecological metagenomes</taxon>
    </lineage>
</organism>
<protein>
    <submittedName>
        <fullName evidence="1">Uncharacterized protein</fullName>
    </submittedName>
</protein>
<name>A0A0F8XMJ5_9ZZZZ</name>
<evidence type="ECO:0000313" key="1">
    <source>
        <dbReference type="EMBL" id="KKK70277.1"/>
    </source>
</evidence>
<proteinExistence type="predicted"/>